<proteinExistence type="predicted"/>
<name>A0A0E9S6X7_ANGAN</name>
<dbReference type="AlphaFoldDB" id="A0A0E9S6X7"/>
<accession>A0A0E9S6X7</accession>
<protein>
    <submittedName>
        <fullName evidence="1">Uncharacterized protein</fullName>
    </submittedName>
</protein>
<sequence length="20" mass="2167">MSVIKLIVCLVCIGAERTMS</sequence>
<evidence type="ECO:0000313" key="1">
    <source>
        <dbReference type="EMBL" id="JAH37199.1"/>
    </source>
</evidence>
<organism evidence="1">
    <name type="scientific">Anguilla anguilla</name>
    <name type="common">European freshwater eel</name>
    <name type="synonym">Muraena anguilla</name>
    <dbReference type="NCBI Taxonomy" id="7936"/>
    <lineage>
        <taxon>Eukaryota</taxon>
        <taxon>Metazoa</taxon>
        <taxon>Chordata</taxon>
        <taxon>Craniata</taxon>
        <taxon>Vertebrata</taxon>
        <taxon>Euteleostomi</taxon>
        <taxon>Actinopterygii</taxon>
        <taxon>Neopterygii</taxon>
        <taxon>Teleostei</taxon>
        <taxon>Anguilliformes</taxon>
        <taxon>Anguillidae</taxon>
        <taxon>Anguilla</taxon>
    </lineage>
</organism>
<dbReference type="EMBL" id="GBXM01071378">
    <property type="protein sequence ID" value="JAH37199.1"/>
    <property type="molecule type" value="Transcribed_RNA"/>
</dbReference>
<reference evidence="1" key="2">
    <citation type="journal article" date="2015" name="Fish Shellfish Immunol.">
        <title>Early steps in the European eel (Anguilla anguilla)-Vibrio vulnificus interaction in the gills: Role of the RtxA13 toxin.</title>
        <authorList>
            <person name="Callol A."/>
            <person name="Pajuelo D."/>
            <person name="Ebbesson L."/>
            <person name="Teles M."/>
            <person name="MacKenzie S."/>
            <person name="Amaro C."/>
        </authorList>
    </citation>
    <scope>NUCLEOTIDE SEQUENCE</scope>
</reference>
<reference evidence="1" key="1">
    <citation type="submission" date="2014-11" db="EMBL/GenBank/DDBJ databases">
        <authorList>
            <person name="Amaro Gonzalez C."/>
        </authorList>
    </citation>
    <scope>NUCLEOTIDE SEQUENCE</scope>
</reference>